<evidence type="ECO:0000256" key="1">
    <source>
        <dbReference type="ARBA" id="ARBA00022857"/>
    </source>
</evidence>
<dbReference type="SUPFAM" id="SSF51735">
    <property type="entry name" value="NAD(P)-binding Rossmann-fold domains"/>
    <property type="match status" value="1"/>
</dbReference>
<sequence length="173" mass="19585">MNNRINIVLFGIGNIGSALINKVVKNRKNLILDEKLDIRFPIITNSTVAFYEKEGVNYSWEANFIQFGIPFKMDDVLNFVYAYGTENLIAIDATASDSLPNDYLDLIRSGFSVLSINEKLANRPENFGKAVQFLAESRGLEYEYLTTKGNKTVVAEQLYNAVIKIAEKQREFV</sequence>
<dbReference type="PANTHER" id="PTHR43070:SF3">
    <property type="entry name" value="HOMOSERINE DEHYDROGENASE"/>
    <property type="match status" value="1"/>
</dbReference>
<dbReference type="AlphaFoldDB" id="A0A345H9P2"/>
<dbReference type="GO" id="GO:0050661">
    <property type="term" value="F:NADP binding"/>
    <property type="evidence" value="ECO:0007669"/>
    <property type="project" value="InterPro"/>
</dbReference>
<dbReference type="Pfam" id="PF03447">
    <property type="entry name" value="NAD_binding_3"/>
    <property type="match status" value="1"/>
</dbReference>
<dbReference type="RefSeq" id="WP_114677063.1">
    <property type="nucleotide sequence ID" value="NZ_CP031188.1"/>
</dbReference>
<dbReference type="EMBL" id="CP031188">
    <property type="protein sequence ID" value="AXG73302.1"/>
    <property type="molecule type" value="Genomic_DNA"/>
</dbReference>
<dbReference type="PANTHER" id="PTHR43070">
    <property type="match status" value="1"/>
</dbReference>
<name>A0A345H9P2_9FLAO</name>
<dbReference type="Gene3D" id="3.40.50.720">
    <property type="entry name" value="NAD(P)-binding Rossmann-like Domain"/>
    <property type="match status" value="1"/>
</dbReference>
<keyword evidence="1" id="KW-0521">NADP</keyword>
<dbReference type="Proteomes" id="UP000253951">
    <property type="component" value="Chromosome"/>
</dbReference>
<dbReference type="KEGG" id="fat:DVK85_03280"/>
<organism evidence="3 4">
    <name type="scientific">Flavobacterium arcticum</name>
    <dbReference type="NCBI Taxonomy" id="1784713"/>
    <lineage>
        <taxon>Bacteria</taxon>
        <taxon>Pseudomonadati</taxon>
        <taxon>Bacteroidota</taxon>
        <taxon>Flavobacteriia</taxon>
        <taxon>Flavobacteriales</taxon>
        <taxon>Flavobacteriaceae</taxon>
        <taxon>Flavobacterium</taxon>
    </lineage>
</organism>
<dbReference type="OrthoDB" id="9799110at2"/>
<dbReference type="InterPro" id="IPR036291">
    <property type="entry name" value="NAD(P)-bd_dom_sf"/>
</dbReference>
<proteinExistence type="predicted"/>
<dbReference type="GO" id="GO:0004412">
    <property type="term" value="F:homoserine dehydrogenase activity"/>
    <property type="evidence" value="ECO:0007669"/>
    <property type="project" value="InterPro"/>
</dbReference>
<reference evidence="3 4" key="1">
    <citation type="submission" date="2018-07" db="EMBL/GenBank/DDBJ databases">
        <title>Complete genome sequence of Flavobacterium arcticum type strain SM1502T.</title>
        <authorList>
            <person name="Li Y."/>
            <person name="Li D.-D."/>
        </authorList>
    </citation>
    <scope>NUCLEOTIDE SEQUENCE [LARGE SCALE GENOMIC DNA]</scope>
    <source>
        <strain evidence="3 4">SM1502</strain>
    </source>
</reference>
<dbReference type="GO" id="GO:0009067">
    <property type="term" value="P:aspartate family amino acid biosynthetic process"/>
    <property type="evidence" value="ECO:0007669"/>
    <property type="project" value="InterPro"/>
</dbReference>
<gene>
    <name evidence="3" type="ORF">DVK85_03280</name>
</gene>
<evidence type="ECO:0000259" key="2">
    <source>
        <dbReference type="Pfam" id="PF03447"/>
    </source>
</evidence>
<feature type="domain" description="Aspartate/homoserine dehydrogenase NAD-binding" evidence="2">
    <location>
        <begin position="11"/>
        <end position="140"/>
    </location>
</feature>
<dbReference type="InterPro" id="IPR011147">
    <property type="entry name" value="Bifunc_Aspkin/hSer_DH"/>
</dbReference>
<keyword evidence="4" id="KW-1185">Reference proteome</keyword>
<evidence type="ECO:0000313" key="3">
    <source>
        <dbReference type="EMBL" id="AXG73302.1"/>
    </source>
</evidence>
<accession>A0A345H9P2</accession>
<dbReference type="InterPro" id="IPR005106">
    <property type="entry name" value="Asp/hSer_DH_NAD-bd"/>
</dbReference>
<protein>
    <recommendedName>
        <fullName evidence="2">Aspartate/homoserine dehydrogenase NAD-binding domain-containing protein</fullName>
    </recommendedName>
</protein>
<evidence type="ECO:0000313" key="4">
    <source>
        <dbReference type="Proteomes" id="UP000253951"/>
    </source>
</evidence>